<gene>
    <name evidence="2" type="ORF">SAMN04487850_0226</name>
</gene>
<feature type="transmembrane region" description="Helical" evidence="1">
    <location>
        <begin position="182"/>
        <end position="203"/>
    </location>
</feature>
<evidence type="ECO:0000256" key="1">
    <source>
        <dbReference type="SAM" id="Phobius"/>
    </source>
</evidence>
<keyword evidence="1" id="KW-1133">Transmembrane helix</keyword>
<reference evidence="2 3" key="1">
    <citation type="submission" date="2016-10" db="EMBL/GenBank/DDBJ databases">
        <authorList>
            <person name="de Groot N.N."/>
        </authorList>
    </citation>
    <scope>NUCLEOTIDE SEQUENCE [LARGE SCALE GENOMIC DNA]</scope>
    <source>
        <strain evidence="2 3">TC2-24</strain>
    </source>
</reference>
<protein>
    <submittedName>
        <fullName evidence="2">Aminobenzoyl-glutamate transport protein</fullName>
    </submittedName>
</protein>
<name>A0A1I0M3K0_9BACT</name>
<dbReference type="Pfam" id="PF03806">
    <property type="entry name" value="ABG_transport"/>
    <property type="match status" value="1"/>
</dbReference>
<sequence>MKSRYERYMSFLTKEGVGVIASVLLCAEALLIILSWILSTTMTEGIRSLLSSEGIRWFFGSFTSVIASPMLVWLLLALIAIGSLQKSGLTTWQRNYRDRLALRVATVSLLIYLGLIALLTFPPHAILLSATGNLFPSAFSRSLVPIIAFGICVFSITYGVVSGRLKSLSSIIHAMSFGIERGAVLFVLYILLIQFYESLRFVFG</sequence>
<feature type="transmembrane region" description="Helical" evidence="1">
    <location>
        <begin position="57"/>
        <end position="79"/>
    </location>
</feature>
<dbReference type="InterPro" id="IPR004697">
    <property type="entry name" value="AbgT"/>
</dbReference>
<dbReference type="PANTHER" id="PTHR30282:SF0">
    <property type="entry name" value="P-AMINOBENZOYL-GLUTAMATE TRANSPORT PROTEIN"/>
    <property type="match status" value="1"/>
</dbReference>
<evidence type="ECO:0000313" key="3">
    <source>
        <dbReference type="Proteomes" id="UP000199373"/>
    </source>
</evidence>
<dbReference type="EMBL" id="FOIQ01000001">
    <property type="protein sequence ID" value="SEV82306.1"/>
    <property type="molecule type" value="Genomic_DNA"/>
</dbReference>
<keyword evidence="3" id="KW-1185">Reference proteome</keyword>
<feature type="transmembrane region" description="Helical" evidence="1">
    <location>
        <begin position="12"/>
        <end position="37"/>
    </location>
</feature>
<proteinExistence type="predicted"/>
<evidence type="ECO:0000313" key="2">
    <source>
        <dbReference type="EMBL" id="SEV82306.1"/>
    </source>
</evidence>
<keyword evidence="1" id="KW-0472">Membrane</keyword>
<organism evidence="2 3">
    <name type="scientific">Prevotella aff. ruminicola Tc2-24</name>
    <dbReference type="NCBI Taxonomy" id="81582"/>
    <lineage>
        <taxon>Bacteria</taxon>
        <taxon>Pseudomonadati</taxon>
        <taxon>Bacteroidota</taxon>
        <taxon>Bacteroidia</taxon>
        <taxon>Bacteroidales</taxon>
        <taxon>Prevotellaceae</taxon>
        <taxon>Prevotella</taxon>
    </lineage>
</organism>
<accession>A0A1I0M3K0</accession>
<keyword evidence="1" id="KW-0812">Transmembrane</keyword>
<feature type="transmembrane region" description="Helical" evidence="1">
    <location>
        <begin position="142"/>
        <end position="161"/>
    </location>
</feature>
<dbReference type="AlphaFoldDB" id="A0A1I0M3K0"/>
<dbReference type="GO" id="GO:1902604">
    <property type="term" value="P:p-aminobenzoyl-glutamate transmembrane transport"/>
    <property type="evidence" value="ECO:0007669"/>
    <property type="project" value="InterPro"/>
</dbReference>
<feature type="transmembrane region" description="Helical" evidence="1">
    <location>
        <begin position="100"/>
        <end position="122"/>
    </location>
</feature>
<dbReference type="PANTHER" id="PTHR30282">
    <property type="entry name" value="P-AMINOBENZOYL GLUTAMATE TRANSPORTER"/>
    <property type="match status" value="1"/>
</dbReference>
<dbReference type="GO" id="GO:0015558">
    <property type="term" value="F:secondary active p-aminobenzoyl-glutamate transmembrane transporter activity"/>
    <property type="evidence" value="ECO:0007669"/>
    <property type="project" value="InterPro"/>
</dbReference>
<dbReference type="RefSeq" id="WP_256218890.1">
    <property type="nucleotide sequence ID" value="NZ_FOIQ01000001.1"/>
</dbReference>
<dbReference type="Proteomes" id="UP000199373">
    <property type="component" value="Unassembled WGS sequence"/>
</dbReference>